<sequence length="196" mass="21666">MAEEVAKLERDNTMVATAKEGEAFLEAKGQVDEDAKTRAQQKEIEEITSTEEQSRLFQSLFYYISVLPVWATTLENMQITSVAERARGVRYLHLATKNSFGAALHEFEKSNLDKRRKGKFPAAGRHQEGWGASPPVRTAWYVSANQAENIKFFEGEALGSILAPGQINSVRPGAVKPGIDDFSKTNLDTNKATDSA</sequence>
<feature type="non-terminal residue" evidence="1">
    <location>
        <position position="196"/>
    </location>
</feature>
<dbReference type="EMBL" id="CACRXK020008042">
    <property type="protein sequence ID" value="CAB4013835.1"/>
    <property type="molecule type" value="Genomic_DNA"/>
</dbReference>
<reference evidence="1" key="1">
    <citation type="submission" date="2020-04" db="EMBL/GenBank/DDBJ databases">
        <authorList>
            <person name="Alioto T."/>
            <person name="Alioto T."/>
            <person name="Gomez Garrido J."/>
        </authorList>
    </citation>
    <scope>NUCLEOTIDE SEQUENCE</scope>
    <source>
        <strain evidence="1">A484AB</strain>
    </source>
</reference>
<evidence type="ECO:0000313" key="1">
    <source>
        <dbReference type="EMBL" id="CAB4013835.1"/>
    </source>
</evidence>
<gene>
    <name evidence="1" type="ORF">PACLA_8A074317</name>
</gene>
<dbReference type="OrthoDB" id="5982414at2759"/>
<dbReference type="Proteomes" id="UP001152795">
    <property type="component" value="Unassembled WGS sequence"/>
</dbReference>
<accession>A0A6S7I504</accession>
<dbReference type="AlphaFoldDB" id="A0A6S7I504"/>
<keyword evidence="2" id="KW-1185">Reference proteome</keyword>
<proteinExistence type="predicted"/>
<organism evidence="1 2">
    <name type="scientific">Paramuricea clavata</name>
    <name type="common">Red gorgonian</name>
    <name type="synonym">Violescent sea-whip</name>
    <dbReference type="NCBI Taxonomy" id="317549"/>
    <lineage>
        <taxon>Eukaryota</taxon>
        <taxon>Metazoa</taxon>
        <taxon>Cnidaria</taxon>
        <taxon>Anthozoa</taxon>
        <taxon>Octocorallia</taxon>
        <taxon>Malacalcyonacea</taxon>
        <taxon>Plexauridae</taxon>
        <taxon>Paramuricea</taxon>
    </lineage>
</organism>
<evidence type="ECO:0000313" key="2">
    <source>
        <dbReference type="Proteomes" id="UP001152795"/>
    </source>
</evidence>
<comment type="caution">
    <text evidence="1">The sequence shown here is derived from an EMBL/GenBank/DDBJ whole genome shotgun (WGS) entry which is preliminary data.</text>
</comment>
<name>A0A6S7I504_PARCT</name>
<protein>
    <submittedName>
        <fullName evidence="1">Uncharacterized protein</fullName>
    </submittedName>
</protein>